<dbReference type="PIRSF" id="PIRSF033328">
    <property type="entry name" value="Phest_Mll4975"/>
    <property type="match status" value="1"/>
</dbReference>
<accession>A0A239KPH0</accession>
<dbReference type="RefSeq" id="WP_089280033.1">
    <property type="nucleotide sequence ID" value="NZ_FZON01000068.1"/>
</dbReference>
<proteinExistence type="predicted"/>
<protein>
    <submittedName>
        <fullName evidence="1">Putative phosphonate metabolism protein</fullName>
    </submittedName>
</protein>
<dbReference type="Pfam" id="PF06299">
    <property type="entry name" value="DUF1045"/>
    <property type="match status" value="1"/>
</dbReference>
<dbReference type="OrthoDB" id="4954742at2"/>
<evidence type="ECO:0000313" key="1">
    <source>
        <dbReference type="EMBL" id="SNT19449.1"/>
    </source>
</evidence>
<sequence length="228" mass="25230">MHFSRYAVYVTLPKGPLSEFGAQWLGWNAATGERPDAPMIHGLPMPVHEITATPRKYGLHGTIKPPFRLADGHSFDALHDGFASFCANHGPVTLDGLALTRLGSFLALTPVGDTDNLATLAAHAVETLDPFRAPLTEAEMEKRRNSGLRDRQDALLTQWGYPYVMDQFRFHITLSGRLGKADADQVRAALLPHIDQRLPRPFTVDALTLCGEDQTGYFHELHRYALCG</sequence>
<dbReference type="AlphaFoldDB" id="A0A239KPH0"/>
<dbReference type="Gene3D" id="3.90.1140.10">
    <property type="entry name" value="Cyclic phosphodiesterase"/>
    <property type="match status" value="1"/>
</dbReference>
<dbReference type="Proteomes" id="UP000198440">
    <property type="component" value="Unassembled WGS sequence"/>
</dbReference>
<evidence type="ECO:0000313" key="2">
    <source>
        <dbReference type="Proteomes" id="UP000198440"/>
    </source>
</evidence>
<dbReference type="EMBL" id="FZON01000068">
    <property type="protein sequence ID" value="SNT19449.1"/>
    <property type="molecule type" value="Genomic_DNA"/>
</dbReference>
<organism evidence="1 2">
    <name type="scientific">Antarctobacter heliothermus</name>
    <dbReference type="NCBI Taxonomy" id="74033"/>
    <lineage>
        <taxon>Bacteria</taxon>
        <taxon>Pseudomonadati</taxon>
        <taxon>Pseudomonadota</taxon>
        <taxon>Alphaproteobacteria</taxon>
        <taxon>Rhodobacterales</taxon>
        <taxon>Roseobacteraceae</taxon>
        <taxon>Antarctobacter</taxon>
    </lineage>
</organism>
<name>A0A239KPH0_9RHOB</name>
<reference evidence="1 2" key="1">
    <citation type="submission" date="2017-06" db="EMBL/GenBank/DDBJ databases">
        <authorList>
            <person name="Kim H.J."/>
            <person name="Triplett B.A."/>
        </authorList>
    </citation>
    <scope>NUCLEOTIDE SEQUENCE [LARGE SCALE GENOMIC DNA]</scope>
    <source>
        <strain evidence="1 2">DSM 11445</strain>
    </source>
</reference>
<gene>
    <name evidence="1" type="ORF">SAMN04488078_10683</name>
</gene>
<dbReference type="InterPro" id="IPR009389">
    <property type="entry name" value="DUF1045"/>
</dbReference>